<reference evidence="3 4" key="1">
    <citation type="submission" date="2016-10" db="EMBL/GenBank/DDBJ databases">
        <authorList>
            <person name="de Groot N.N."/>
        </authorList>
    </citation>
    <scope>NUCLEOTIDE SEQUENCE [LARGE SCALE GENOMIC DNA]</scope>
    <source>
        <strain evidence="3 4">DSM 21001</strain>
    </source>
</reference>
<dbReference type="InterPro" id="IPR011613">
    <property type="entry name" value="GH15-like"/>
</dbReference>
<dbReference type="Gene3D" id="2.70.98.10">
    <property type="match status" value="1"/>
</dbReference>
<dbReference type="InterPro" id="IPR011013">
    <property type="entry name" value="Gal_mutarotase_sf_dom"/>
</dbReference>
<feature type="domain" description="GH15-like" evidence="1">
    <location>
        <begin position="305"/>
        <end position="364"/>
    </location>
</feature>
<dbReference type="PANTHER" id="PTHR31616">
    <property type="entry name" value="TREHALASE"/>
    <property type="match status" value="1"/>
</dbReference>
<evidence type="ECO:0000259" key="1">
    <source>
        <dbReference type="Pfam" id="PF00723"/>
    </source>
</evidence>
<proteinExistence type="predicted"/>
<dbReference type="GO" id="GO:0030246">
    <property type="term" value="F:carbohydrate binding"/>
    <property type="evidence" value="ECO:0007669"/>
    <property type="project" value="InterPro"/>
</dbReference>
<dbReference type="Pfam" id="PF00723">
    <property type="entry name" value="Glyco_hydro_15"/>
    <property type="match status" value="2"/>
</dbReference>
<dbReference type="Pfam" id="PF09137">
    <property type="entry name" value="Glucodextran_N"/>
    <property type="match status" value="1"/>
</dbReference>
<feature type="domain" description="GH15-like" evidence="1">
    <location>
        <begin position="382"/>
        <end position="690"/>
    </location>
</feature>
<gene>
    <name evidence="3" type="ORF">SAMN05421771_1214</name>
</gene>
<keyword evidence="4" id="KW-1185">Reference proteome</keyword>
<sequence>MRKMSDLVSAYHWLDDDGPAFGGPGLEPRWTSSRKNAVITAYAASSRVWLTTSHGTLNEIYFPTIDKPQTRDMELLFTDERTFVHEEKRDFRYDFNYIDPDATAVRVTATAPGGLYKVTKEFISDPHHPVVLVNVKIEASPEVLATLKCYALLAPHLDGGGHGNSARSIQVAGQRALLAWKNNVSLAFGADCGFSRTSCGFVGSSDGFQDLQKNGKMTWQFGQALNGNLAVMGEIECCHNQQFTIAIALGDGHHAALAGMMQTLSTPYALHCKRFIEQWHRAEAPLRLAASSTDGGRLMRISHNMVLTHEDKTYSGAFIASASVPWGASKSDDDLGGYHLVWTRDMVQSATALLACGRIDTARRALVYLACTQHADGGFAQNFWIDGTPYWSGIQLDEVAFPIILAWRLWKVDGLGNFDVFPFVEAAASFLCRYAPVTQQERWEENAGYSPSTLAAVIAGLVCAADISRAHDATDVADSLEAYADWIESHLDEWTTTSDGVLLPEVKRHYIRITPPAPGEPFHNDSIPVGTIRIANRGPEEKSVFEAREVVDGGFLELVRYGIRRADDPLMIDTLKVIDATLKIETPNGVCWRRYNHDGYGQKKDGGPYDGWGQGRAWPLLGGERAHYELAAGKDVKSFITAFEKFASYGGMMPEQVWDHADLPEEGMFLGYSAGSAQPLVWCHAEYLKLLRSVADHKVFDNISVVEERYAKLAADRKFKSGVEIFRTSRILTTLPAGQTLRIADHSKFRVTWSKDNWATVEHLDSVQIGKAFYQADIPTAKDESGTITFTLEYPAENRWLGRNYDVAIVAPSALIDDPAPSQVTPSDGGIEVKVPATI</sequence>
<evidence type="ECO:0000259" key="2">
    <source>
        <dbReference type="Pfam" id="PF09137"/>
    </source>
</evidence>
<protein>
    <submittedName>
        <fullName evidence="3">Glucoamylase</fullName>
    </submittedName>
</protein>
<dbReference type="InterPro" id="IPR014718">
    <property type="entry name" value="GH-type_carb-bd"/>
</dbReference>
<dbReference type="Gene3D" id="1.50.10.10">
    <property type="match status" value="1"/>
</dbReference>
<dbReference type="InterPro" id="IPR015220">
    <property type="entry name" value="Glucodextranase_N"/>
</dbReference>
<dbReference type="InterPro" id="IPR008928">
    <property type="entry name" value="6-hairpin_glycosidase_sf"/>
</dbReference>
<name>A0A1I6LSL1_9BACT</name>
<dbReference type="CDD" id="cd07430">
    <property type="entry name" value="GH15_N"/>
    <property type="match status" value="1"/>
</dbReference>
<dbReference type="STRING" id="474950.SAMN05421771_1214"/>
<dbReference type="SUPFAM" id="SSF74650">
    <property type="entry name" value="Galactose mutarotase-like"/>
    <property type="match status" value="1"/>
</dbReference>
<dbReference type="AlphaFoldDB" id="A0A1I6LSL1"/>
<dbReference type="InterPro" id="IPR012341">
    <property type="entry name" value="6hp_glycosidase-like_sf"/>
</dbReference>
<dbReference type="SUPFAM" id="SSF48208">
    <property type="entry name" value="Six-hairpin glycosidases"/>
    <property type="match status" value="1"/>
</dbReference>
<dbReference type="Proteomes" id="UP000199024">
    <property type="component" value="Unassembled WGS sequence"/>
</dbReference>
<evidence type="ECO:0000313" key="3">
    <source>
        <dbReference type="EMBL" id="SFS06477.1"/>
    </source>
</evidence>
<dbReference type="GO" id="GO:0016757">
    <property type="term" value="F:glycosyltransferase activity"/>
    <property type="evidence" value="ECO:0007669"/>
    <property type="project" value="UniProtKB-ARBA"/>
</dbReference>
<dbReference type="GO" id="GO:0005975">
    <property type="term" value="P:carbohydrate metabolic process"/>
    <property type="evidence" value="ECO:0007669"/>
    <property type="project" value="InterPro"/>
</dbReference>
<organism evidence="3 4">
    <name type="scientific">Granulicella pectinivorans</name>
    <dbReference type="NCBI Taxonomy" id="474950"/>
    <lineage>
        <taxon>Bacteria</taxon>
        <taxon>Pseudomonadati</taxon>
        <taxon>Acidobacteriota</taxon>
        <taxon>Terriglobia</taxon>
        <taxon>Terriglobales</taxon>
        <taxon>Acidobacteriaceae</taxon>
        <taxon>Granulicella</taxon>
    </lineage>
</organism>
<dbReference type="PANTHER" id="PTHR31616:SF0">
    <property type="entry name" value="GLUCAN 1,4-ALPHA-GLUCOSIDASE"/>
    <property type="match status" value="1"/>
</dbReference>
<evidence type="ECO:0000313" key="4">
    <source>
        <dbReference type="Proteomes" id="UP000199024"/>
    </source>
</evidence>
<dbReference type="EMBL" id="FOZL01000001">
    <property type="protein sequence ID" value="SFS06477.1"/>
    <property type="molecule type" value="Genomic_DNA"/>
</dbReference>
<accession>A0A1I6LSL1</accession>
<dbReference type="GO" id="GO:0004553">
    <property type="term" value="F:hydrolase activity, hydrolyzing O-glycosyl compounds"/>
    <property type="evidence" value="ECO:0007669"/>
    <property type="project" value="TreeGrafter"/>
</dbReference>
<feature type="domain" description="Glucodextranase N-terminal" evidence="2">
    <location>
        <begin position="20"/>
        <end position="281"/>
    </location>
</feature>